<organism evidence="2 3">
    <name type="scientific">Zasmidium cellare</name>
    <name type="common">Wine cellar mold</name>
    <name type="synonym">Racodium cellare</name>
    <dbReference type="NCBI Taxonomy" id="395010"/>
    <lineage>
        <taxon>Eukaryota</taxon>
        <taxon>Fungi</taxon>
        <taxon>Dikarya</taxon>
        <taxon>Ascomycota</taxon>
        <taxon>Pezizomycotina</taxon>
        <taxon>Dothideomycetes</taxon>
        <taxon>Dothideomycetidae</taxon>
        <taxon>Mycosphaerellales</taxon>
        <taxon>Mycosphaerellaceae</taxon>
        <taxon>Zasmidium</taxon>
    </lineage>
</organism>
<evidence type="ECO:0000313" key="3">
    <source>
        <dbReference type="Proteomes" id="UP001305779"/>
    </source>
</evidence>
<sequence length="285" mass="32722">MATHAVQARSLYRRFLRELPARTPSILANPSPLQKHIRSDFSHVSNEESASLAEQTKKPAERRLEEAKQYLHYLIAQRTYTTLLERYNPGMNMTEEDRVRLTARRVGMDLPVELTRGGCKFANSMRLMVLREDKMHKVEDIASAPTWETAFAQFIRPYVNLADRQRIKDMAQRWPQKRVRSDQCLQTSHPAPQAKRPTPNLIKIRKRGQHEGPYPTGSAKQDALAVTMEISPSYEKTYATKLPDLDKESGVHGHSECRILDSGLVIQPTVPLRPCNSEHNDFRRV</sequence>
<feature type="region of interest" description="Disordered" evidence="1">
    <location>
        <begin position="173"/>
        <end position="197"/>
    </location>
</feature>
<protein>
    <submittedName>
        <fullName evidence="2">Uncharacterized protein</fullName>
    </submittedName>
</protein>
<dbReference type="Pfam" id="PF13233">
    <property type="entry name" value="Complex1_LYR_2"/>
    <property type="match status" value="1"/>
</dbReference>
<dbReference type="EMBL" id="JAXOVC010000004">
    <property type="protein sequence ID" value="KAK4502478.1"/>
    <property type="molecule type" value="Genomic_DNA"/>
</dbReference>
<gene>
    <name evidence="2" type="ORF">PRZ48_005903</name>
</gene>
<dbReference type="InterPro" id="IPR039196">
    <property type="entry name" value="Fmc1"/>
</dbReference>
<keyword evidence="3" id="KW-1185">Reference proteome</keyword>
<accession>A0ABR0ENT5</accession>
<reference evidence="2 3" key="1">
    <citation type="journal article" date="2023" name="G3 (Bethesda)">
        <title>A chromosome-level genome assembly of Zasmidium syzygii isolated from banana leaves.</title>
        <authorList>
            <person name="van Westerhoven A.C."/>
            <person name="Mehrabi R."/>
            <person name="Talebi R."/>
            <person name="Steentjes M.B.F."/>
            <person name="Corcolon B."/>
            <person name="Chong P.A."/>
            <person name="Kema G.H.J."/>
            <person name="Seidl M.F."/>
        </authorList>
    </citation>
    <scope>NUCLEOTIDE SEQUENCE [LARGE SCALE GENOMIC DNA]</scope>
    <source>
        <strain evidence="2 3">P124</strain>
    </source>
</reference>
<comment type="caution">
    <text evidence="2">The sequence shown here is derived from an EMBL/GenBank/DDBJ whole genome shotgun (WGS) entry which is preliminary data.</text>
</comment>
<evidence type="ECO:0000256" key="1">
    <source>
        <dbReference type="SAM" id="MobiDB-lite"/>
    </source>
</evidence>
<proteinExistence type="predicted"/>
<dbReference type="PANTHER" id="PTHR28015">
    <property type="entry name" value="ATP SYNTHASE ASSEMBLY FACTOR FMC1, MITOCHONDRIAL"/>
    <property type="match status" value="1"/>
</dbReference>
<evidence type="ECO:0000313" key="2">
    <source>
        <dbReference type="EMBL" id="KAK4502478.1"/>
    </source>
</evidence>
<dbReference type="PANTHER" id="PTHR28015:SF1">
    <property type="entry name" value="ATP SYNTHASE ASSEMBLY FACTOR FMC1, MITOCHONDRIAL"/>
    <property type="match status" value="1"/>
</dbReference>
<dbReference type="Proteomes" id="UP001305779">
    <property type="component" value="Unassembled WGS sequence"/>
</dbReference>
<name>A0ABR0ENT5_ZASCE</name>